<dbReference type="InterPro" id="IPR015856">
    <property type="entry name" value="ABC_transpr_CbiO/EcfA_su"/>
</dbReference>
<dbReference type="Pfam" id="PF00005">
    <property type="entry name" value="ABC_tran"/>
    <property type="match status" value="1"/>
</dbReference>
<dbReference type="PANTHER" id="PTHR43553">
    <property type="entry name" value="HEAVY METAL TRANSPORTER"/>
    <property type="match status" value="1"/>
</dbReference>
<dbReference type="GO" id="GO:0042626">
    <property type="term" value="F:ATPase-coupled transmembrane transporter activity"/>
    <property type="evidence" value="ECO:0007669"/>
    <property type="project" value="TreeGrafter"/>
</dbReference>
<comment type="caution">
    <text evidence="6">The sequence shown here is derived from an EMBL/GenBank/DDBJ whole genome shotgun (WGS) entry which is preliminary data.</text>
</comment>
<dbReference type="PANTHER" id="PTHR43553:SF24">
    <property type="entry name" value="ENERGY-COUPLING FACTOR TRANSPORTER ATP-BINDING PROTEIN ECFA1"/>
    <property type="match status" value="1"/>
</dbReference>
<evidence type="ECO:0000313" key="7">
    <source>
        <dbReference type="Proteomes" id="UP000603434"/>
    </source>
</evidence>
<gene>
    <name evidence="6" type="ORF">H8E23_15805</name>
</gene>
<dbReference type="SMART" id="SM00382">
    <property type="entry name" value="AAA"/>
    <property type="match status" value="1"/>
</dbReference>
<comment type="similarity">
    <text evidence="1">Belongs to the ABC transporter superfamily.</text>
</comment>
<name>A0A8J6NPB6_9BACT</name>
<dbReference type="InterPro" id="IPR003439">
    <property type="entry name" value="ABC_transporter-like_ATP-bd"/>
</dbReference>
<keyword evidence="4 6" id="KW-0067">ATP-binding</keyword>
<protein>
    <submittedName>
        <fullName evidence="6">ABC transporter ATP-binding protein</fullName>
    </submittedName>
</protein>
<feature type="domain" description="ABC transporter" evidence="5">
    <location>
        <begin position="8"/>
        <end position="239"/>
    </location>
</feature>
<evidence type="ECO:0000256" key="2">
    <source>
        <dbReference type="ARBA" id="ARBA00022448"/>
    </source>
</evidence>
<dbReference type="Gene3D" id="3.40.50.300">
    <property type="entry name" value="P-loop containing nucleotide triphosphate hydrolases"/>
    <property type="match status" value="1"/>
</dbReference>
<dbReference type="SUPFAM" id="SSF52540">
    <property type="entry name" value="P-loop containing nucleoside triphosphate hydrolases"/>
    <property type="match status" value="1"/>
</dbReference>
<dbReference type="InterPro" id="IPR027417">
    <property type="entry name" value="P-loop_NTPase"/>
</dbReference>
<dbReference type="InterPro" id="IPR050095">
    <property type="entry name" value="ECF_ABC_transporter_ATP-bd"/>
</dbReference>
<evidence type="ECO:0000256" key="1">
    <source>
        <dbReference type="ARBA" id="ARBA00005417"/>
    </source>
</evidence>
<proteinExistence type="inferred from homology"/>
<evidence type="ECO:0000256" key="4">
    <source>
        <dbReference type="ARBA" id="ARBA00022840"/>
    </source>
</evidence>
<sequence length="242" mass="27149">MQKNDLIIHLKDVCFGYPNAAPVLDRLNLTLYKGNRFGLMGPNGSGKTTLFHMIMGLLTPTSGQIEIYNLPVRTEKDFREVRRKIGLLFQDADDQLFSPTVLEDVAFGPLNLGKSPDEAIDIARSTLKYLGLSGFEDRITYKLSGGEKRLVSLATVLAMQPEVLLLDEPTSGLDDKTKTILKNVLSDLNLTYILISHEIDFLTEITDAIYSMESGKIHFDRKVHVHQHVHAHPHGAYVHEHD</sequence>
<keyword evidence="2" id="KW-0813">Transport</keyword>
<dbReference type="GO" id="GO:0005524">
    <property type="term" value="F:ATP binding"/>
    <property type="evidence" value="ECO:0007669"/>
    <property type="project" value="UniProtKB-KW"/>
</dbReference>
<dbReference type="GO" id="GO:0043190">
    <property type="term" value="C:ATP-binding cassette (ABC) transporter complex"/>
    <property type="evidence" value="ECO:0007669"/>
    <property type="project" value="TreeGrafter"/>
</dbReference>
<dbReference type="InterPro" id="IPR017871">
    <property type="entry name" value="ABC_transporter-like_CS"/>
</dbReference>
<dbReference type="CDD" id="cd03225">
    <property type="entry name" value="ABC_cobalt_CbiO_domain1"/>
    <property type="match status" value="1"/>
</dbReference>
<dbReference type="Proteomes" id="UP000603434">
    <property type="component" value="Unassembled WGS sequence"/>
</dbReference>
<keyword evidence="3" id="KW-0547">Nucleotide-binding</keyword>
<reference evidence="6 7" key="1">
    <citation type="submission" date="2020-08" db="EMBL/GenBank/DDBJ databases">
        <title>Bridging the membrane lipid divide: bacteria of the FCB group superphylum have the potential to synthesize archaeal ether lipids.</title>
        <authorList>
            <person name="Villanueva L."/>
            <person name="Von Meijenfeldt F.A.B."/>
            <person name="Westbye A.B."/>
            <person name="Yadav S."/>
            <person name="Hopmans E.C."/>
            <person name="Dutilh B.E."/>
            <person name="Sinninghe Damste J.S."/>
        </authorList>
    </citation>
    <scope>NUCLEOTIDE SEQUENCE [LARGE SCALE GENOMIC DNA]</scope>
    <source>
        <strain evidence="6">NIOZ-UU30</strain>
    </source>
</reference>
<dbReference type="PROSITE" id="PS50893">
    <property type="entry name" value="ABC_TRANSPORTER_2"/>
    <property type="match status" value="1"/>
</dbReference>
<organism evidence="6 7">
    <name type="scientific">Candidatus Desulfatibia profunda</name>
    <dbReference type="NCBI Taxonomy" id="2841695"/>
    <lineage>
        <taxon>Bacteria</taxon>
        <taxon>Pseudomonadati</taxon>
        <taxon>Thermodesulfobacteriota</taxon>
        <taxon>Desulfobacteria</taxon>
        <taxon>Desulfobacterales</taxon>
        <taxon>Desulfobacterales incertae sedis</taxon>
        <taxon>Candidatus Desulfatibia</taxon>
    </lineage>
</organism>
<dbReference type="InterPro" id="IPR003593">
    <property type="entry name" value="AAA+_ATPase"/>
</dbReference>
<dbReference type="EMBL" id="JACNJH010000227">
    <property type="protein sequence ID" value="MBC8362850.1"/>
    <property type="molecule type" value="Genomic_DNA"/>
</dbReference>
<evidence type="ECO:0000259" key="5">
    <source>
        <dbReference type="PROSITE" id="PS50893"/>
    </source>
</evidence>
<accession>A0A8J6NPB6</accession>
<dbReference type="AlphaFoldDB" id="A0A8J6NPB6"/>
<dbReference type="PROSITE" id="PS00211">
    <property type="entry name" value="ABC_TRANSPORTER_1"/>
    <property type="match status" value="1"/>
</dbReference>
<evidence type="ECO:0000313" key="6">
    <source>
        <dbReference type="EMBL" id="MBC8362850.1"/>
    </source>
</evidence>
<evidence type="ECO:0000256" key="3">
    <source>
        <dbReference type="ARBA" id="ARBA00022741"/>
    </source>
</evidence>
<dbReference type="GO" id="GO:0016887">
    <property type="term" value="F:ATP hydrolysis activity"/>
    <property type="evidence" value="ECO:0007669"/>
    <property type="project" value="InterPro"/>
</dbReference>